<dbReference type="EMBL" id="JACNEP010000001">
    <property type="protein sequence ID" value="MBC3764591.1"/>
    <property type="molecule type" value="Genomic_DNA"/>
</dbReference>
<proteinExistence type="predicted"/>
<organism evidence="2 3">
    <name type="scientific">Neptunicella marina</name>
    <dbReference type="NCBI Taxonomy" id="2125989"/>
    <lineage>
        <taxon>Bacteria</taxon>
        <taxon>Pseudomonadati</taxon>
        <taxon>Pseudomonadota</taxon>
        <taxon>Gammaproteobacteria</taxon>
        <taxon>Alteromonadales</taxon>
        <taxon>Alteromonadaceae</taxon>
        <taxon>Neptunicella</taxon>
    </lineage>
</organism>
<feature type="domain" description="DUF2241" evidence="1">
    <location>
        <begin position="2"/>
        <end position="72"/>
    </location>
</feature>
<reference evidence="2" key="1">
    <citation type="journal article" date="2018" name="Int. J. Syst. Evol. Microbiol.">
        <title>Neptunicella marina gen. nov., sp. nov., isolated from surface seawater.</title>
        <authorList>
            <person name="Liu X."/>
            <person name="Lai Q."/>
            <person name="Du Y."/>
            <person name="Zhang X."/>
            <person name="Liu Z."/>
            <person name="Sun F."/>
            <person name="Shao Z."/>
        </authorList>
    </citation>
    <scope>NUCLEOTIDE SEQUENCE</scope>
    <source>
        <strain evidence="2">S27-2</strain>
    </source>
</reference>
<dbReference type="Gene3D" id="3.30.2130.10">
    <property type="entry name" value="VC0802-like"/>
    <property type="match status" value="1"/>
</dbReference>
<dbReference type="PANTHER" id="PTHR39199:SF1">
    <property type="entry name" value="BLR5128 PROTEIN"/>
    <property type="match status" value="1"/>
</dbReference>
<protein>
    <submittedName>
        <fullName evidence="2">ACT domain-containing protein</fullName>
    </submittedName>
</protein>
<dbReference type="InterPro" id="IPR018717">
    <property type="entry name" value="DUF2241"/>
</dbReference>
<dbReference type="SUPFAM" id="SSF55021">
    <property type="entry name" value="ACT-like"/>
    <property type="match status" value="2"/>
</dbReference>
<name>A0A8J6IS53_9ALTE</name>
<evidence type="ECO:0000313" key="3">
    <source>
        <dbReference type="Proteomes" id="UP000601768"/>
    </source>
</evidence>
<dbReference type="AlphaFoldDB" id="A0A8J6IS53"/>
<dbReference type="InterPro" id="IPR045865">
    <property type="entry name" value="ACT-like_dom_sf"/>
</dbReference>
<accession>A0A8J6IS53</accession>
<sequence>MAGETDLEHILASLSPVLSEQEFVFCTFVHGQIGDFLGMEPMAHFVEPEGITLIVKRETAERFAVDFEGVFKCITLKVHSSLEAVGLTAAISQHLAAHHISANVVAAYYHDHVFVPVKLAYKAMHVLTELSEQYQQKAG</sequence>
<evidence type="ECO:0000259" key="1">
    <source>
        <dbReference type="Pfam" id="PF10000"/>
    </source>
</evidence>
<gene>
    <name evidence="2" type="ORF">H8B19_01790</name>
</gene>
<reference evidence="2" key="2">
    <citation type="submission" date="2020-08" db="EMBL/GenBank/DDBJ databases">
        <authorList>
            <person name="Lai Q."/>
        </authorList>
    </citation>
    <scope>NUCLEOTIDE SEQUENCE</scope>
    <source>
        <strain evidence="2">S27-2</strain>
    </source>
</reference>
<dbReference type="Proteomes" id="UP000601768">
    <property type="component" value="Unassembled WGS sequence"/>
</dbReference>
<evidence type="ECO:0000313" key="2">
    <source>
        <dbReference type="EMBL" id="MBC3764591.1"/>
    </source>
</evidence>
<comment type="caution">
    <text evidence="2">The sequence shown here is derived from an EMBL/GenBank/DDBJ whole genome shotgun (WGS) entry which is preliminary data.</text>
</comment>
<dbReference type="PANTHER" id="PTHR39199">
    <property type="entry name" value="BLR5128 PROTEIN"/>
    <property type="match status" value="1"/>
</dbReference>
<dbReference type="Pfam" id="PF10000">
    <property type="entry name" value="ACT_3"/>
    <property type="match status" value="1"/>
</dbReference>
<dbReference type="RefSeq" id="WP_186505057.1">
    <property type="nucleotide sequence ID" value="NZ_JACNEP010000001.1"/>
</dbReference>
<keyword evidence="3" id="KW-1185">Reference proteome</keyword>